<evidence type="ECO:0000256" key="3">
    <source>
        <dbReference type="ARBA" id="ARBA00022771"/>
    </source>
</evidence>
<dbReference type="SUPFAM" id="SSF50978">
    <property type="entry name" value="WD40 repeat-like"/>
    <property type="match status" value="1"/>
</dbReference>
<gene>
    <name evidence="11" type="ORF">BV898_17023</name>
</gene>
<dbReference type="InterPro" id="IPR015943">
    <property type="entry name" value="WD40/YVTN_repeat-like_dom_sf"/>
</dbReference>
<dbReference type="PANTHER" id="PTHR12616">
    <property type="entry name" value="VACUOLAR PROTEIN SORTING VPS41"/>
    <property type="match status" value="1"/>
</dbReference>
<dbReference type="InterPro" id="IPR001841">
    <property type="entry name" value="Znf_RING"/>
</dbReference>
<comment type="caution">
    <text evidence="11">The sequence shown here is derived from an EMBL/GenBank/DDBJ whole genome shotgun (WGS) entry which is preliminary data.</text>
</comment>
<proteinExistence type="predicted"/>
<keyword evidence="4" id="KW-0862">Zinc</keyword>
<dbReference type="Gene3D" id="1.25.40.10">
    <property type="entry name" value="Tetratricopeptide repeat domain"/>
    <property type="match status" value="1"/>
</dbReference>
<reference evidence="12" key="1">
    <citation type="submission" date="2017-01" db="EMBL/GenBank/DDBJ databases">
        <title>Comparative genomics of anhydrobiosis in the tardigrade Hypsibius dujardini.</title>
        <authorList>
            <person name="Yoshida Y."/>
            <person name="Koutsovoulos G."/>
            <person name="Laetsch D."/>
            <person name="Stevens L."/>
            <person name="Kumar S."/>
            <person name="Horikawa D."/>
            <person name="Ishino K."/>
            <person name="Komine S."/>
            <person name="Tomita M."/>
            <person name="Blaxter M."/>
            <person name="Arakawa K."/>
        </authorList>
    </citation>
    <scope>NUCLEOTIDE SEQUENCE [LARGE SCALE GENOMIC DNA]</scope>
    <source>
        <strain evidence="12">Z151</strain>
    </source>
</reference>
<keyword evidence="3 7" id="KW-0479">Metal-binding</keyword>
<evidence type="ECO:0000313" key="11">
    <source>
        <dbReference type="EMBL" id="OWA52572.1"/>
    </source>
</evidence>
<dbReference type="SMART" id="SM00299">
    <property type="entry name" value="CLH"/>
    <property type="match status" value="1"/>
</dbReference>
<dbReference type="GO" id="GO:0008270">
    <property type="term" value="F:zinc ion binding"/>
    <property type="evidence" value="ECO:0007669"/>
    <property type="project" value="UniProtKB-KW"/>
</dbReference>
<dbReference type="GO" id="GO:0016236">
    <property type="term" value="P:macroautophagy"/>
    <property type="evidence" value="ECO:0007669"/>
    <property type="project" value="TreeGrafter"/>
</dbReference>
<evidence type="ECO:0000256" key="7">
    <source>
        <dbReference type="PROSITE-ProRule" id="PRU00175"/>
    </source>
</evidence>
<dbReference type="InterPro" id="IPR045111">
    <property type="entry name" value="Vps41/Vps8"/>
</dbReference>
<organism evidence="11 12">
    <name type="scientific">Hypsibius exemplaris</name>
    <name type="common">Freshwater tardigrade</name>
    <dbReference type="NCBI Taxonomy" id="2072580"/>
    <lineage>
        <taxon>Eukaryota</taxon>
        <taxon>Metazoa</taxon>
        <taxon>Ecdysozoa</taxon>
        <taxon>Tardigrada</taxon>
        <taxon>Eutardigrada</taxon>
        <taxon>Parachela</taxon>
        <taxon>Hypsibioidea</taxon>
        <taxon>Hypsibiidae</taxon>
        <taxon>Hypsibius</taxon>
    </lineage>
</organism>
<dbReference type="InterPro" id="IPR011990">
    <property type="entry name" value="TPR-like_helical_dom_sf"/>
</dbReference>
<evidence type="ECO:0000256" key="2">
    <source>
        <dbReference type="ARBA" id="ARBA00022448"/>
    </source>
</evidence>
<dbReference type="GO" id="GO:0005770">
    <property type="term" value="C:late endosome"/>
    <property type="evidence" value="ECO:0007669"/>
    <property type="project" value="TreeGrafter"/>
</dbReference>
<evidence type="ECO:0000256" key="5">
    <source>
        <dbReference type="ARBA" id="ARBA00022927"/>
    </source>
</evidence>
<dbReference type="Pfam" id="PF23411">
    <property type="entry name" value="Beta-prop_Vps41"/>
    <property type="match status" value="1"/>
</dbReference>
<evidence type="ECO:0000313" key="12">
    <source>
        <dbReference type="Proteomes" id="UP000192578"/>
    </source>
</evidence>
<evidence type="ECO:0000256" key="1">
    <source>
        <dbReference type="ARBA" id="ARBA00004371"/>
    </source>
</evidence>
<evidence type="ECO:0000256" key="6">
    <source>
        <dbReference type="ARBA" id="ARBA00023228"/>
    </source>
</evidence>
<keyword evidence="6" id="KW-0458">Lysosome</keyword>
<keyword evidence="3 7" id="KW-0863">Zinc-finger</keyword>
<keyword evidence="5" id="KW-0653">Protein transport</keyword>
<evidence type="ECO:0000259" key="10">
    <source>
        <dbReference type="PROSITE" id="PS50089"/>
    </source>
</evidence>
<feature type="repeat" description="CHCR" evidence="8">
    <location>
        <begin position="650"/>
        <end position="794"/>
    </location>
</feature>
<keyword evidence="2" id="KW-0813">Transport</keyword>
<feature type="region of interest" description="Disordered" evidence="9">
    <location>
        <begin position="1"/>
        <end position="77"/>
    </location>
</feature>
<keyword evidence="12" id="KW-1185">Reference proteome</keyword>
<sequence length="925" mass="104194">MDSLLDSSTSPSPVLPSATQEKDLSELLTPEPTPLVAPSPSGENNFGESLSPAGLSPANSMGRLSGAATDEDDDEEVHDIEPKFKYERLLSDRSAESANILFRDSATTLAVHPKFLALGTKNGEIHVLDLQGNRSTLTVPIPKHAGPVNDISIDDAGDYMASAGEDGKVFVQGLISTEDNFVVKHSEPIRAVAISPNFSVSGLHLPNRSIIFGSRQLVLCEKKLFGPKSTVLDGNRLEPGVDGRVTRIKWFGNMVAWANSTGVKVMCLKDKQIIGLIPRDKRDTEFDFPNKCDIYWMDARTLIVSWPHVFHICSIRDRKRASNSSLSSGGLTSKSLPNFELVISKMVHTDFAICGIGPYVNEQFVLLGYNASAKEEDKKVQLRVIQPHWEEYDDITCDVLVLRGTLYAAYEDYKLQCLPEDGLYFVVSPKDIVVAKPLDLDDVIDWLLERGKFDEAMTVATKDAGRQITKHNIRDIGRRYLEYLRLRNDFEIAARICPKILGKDKNAWEEQIAEFHKAGKLAILAPYLPRSNEFQLTPAVYELVLSTFLQTDQEGFLRIIKEWPHALYNVQAVINAVIDVLLRNPNQKVLLEALGALYSFIKQFDKALAIYVKLKHPDVFDLIAKHRLFRTVADKQLAIALMEVDAEQAIRLLTENIDAIPMVKVIAQLEQKPPFLLQYLDRLFQKDKIIGKDYHDVQVKLYAEHDPKKMLHFMQNSKHFSLRNAYEICQKKNMVPEMVYLLSRMGNPREALELILSQLKDITRAIDFCKEQNDNDLWMILIDYALDKPQFITNLLHNIGTHVDPSILIRRIKLGLQIPGLRDSLVCILQDYNLQITLREGCKKIMVSDCYQLLVKLLKLRQRGFTVDLESTCPACQESVLPCDAESASGLTVYQCKHAFHTNCVLLAGPGCPVCAPKQRYEMFT</sequence>
<dbReference type="EMBL" id="MTYJ01000275">
    <property type="protein sequence ID" value="OWA52572.1"/>
    <property type="molecule type" value="Genomic_DNA"/>
</dbReference>
<dbReference type="PANTHER" id="PTHR12616:SF1">
    <property type="entry name" value="VACUOLAR PROTEIN SORTING-ASSOCIATED PROTEIN 41 HOMOLOG"/>
    <property type="match status" value="1"/>
</dbReference>
<dbReference type="GO" id="GO:0005764">
    <property type="term" value="C:lysosome"/>
    <property type="evidence" value="ECO:0007669"/>
    <property type="project" value="UniProtKB-SubCell"/>
</dbReference>
<name>A0A9X6NEA3_HYPEX</name>
<dbReference type="OrthoDB" id="244107at2759"/>
<dbReference type="PROSITE" id="PS50089">
    <property type="entry name" value="ZF_RING_2"/>
    <property type="match status" value="1"/>
</dbReference>
<dbReference type="GO" id="GO:0030897">
    <property type="term" value="C:HOPS complex"/>
    <property type="evidence" value="ECO:0007669"/>
    <property type="project" value="TreeGrafter"/>
</dbReference>
<dbReference type="Proteomes" id="UP000192578">
    <property type="component" value="Unassembled WGS sequence"/>
</dbReference>
<feature type="compositionally biased region" description="Low complexity" evidence="9">
    <location>
        <begin position="1"/>
        <end position="17"/>
    </location>
</feature>
<dbReference type="GO" id="GO:0006623">
    <property type="term" value="P:protein targeting to vacuole"/>
    <property type="evidence" value="ECO:0007669"/>
    <property type="project" value="InterPro"/>
</dbReference>
<dbReference type="SMART" id="SM00184">
    <property type="entry name" value="RING"/>
    <property type="match status" value="1"/>
</dbReference>
<evidence type="ECO:0000256" key="8">
    <source>
        <dbReference type="PROSITE-ProRule" id="PRU01006"/>
    </source>
</evidence>
<feature type="domain" description="RING-type" evidence="10">
    <location>
        <begin position="873"/>
        <end position="915"/>
    </location>
</feature>
<dbReference type="Gene3D" id="2.130.10.10">
    <property type="entry name" value="YVTN repeat-like/Quinoprotein amine dehydrogenase"/>
    <property type="match status" value="1"/>
</dbReference>
<dbReference type="AlphaFoldDB" id="A0A9X6NEA3"/>
<dbReference type="PROSITE" id="PS50236">
    <property type="entry name" value="CHCR"/>
    <property type="match status" value="1"/>
</dbReference>
<accession>A0A9X6NEA3</accession>
<dbReference type="InterPro" id="IPR036322">
    <property type="entry name" value="WD40_repeat_dom_sf"/>
</dbReference>
<protein>
    <submittedName>
        <fullName evidence="11">Vacuolar protein sorting-associated protein 41-like protein</fullName>
    </submittedName>
</protein>
<dbReference type="GO" id="GO:0034058">
    <property type="term" value="P:endosomal vesicle fusion"/>
    <property type="evidence" value="ECO:0007669"/>
    <property type="project" value="TreeGrafter"/>
</dbReference>
<dbReference type="InterPro" id="IPR057780">
    <property type="entry name" value="Beta-prop_Vps41"/>
</dbReference>
<dbReference type="GO" id="GO:0009267">
    <property type="term" value="P:cellular response to starvation"/>
    <property type="evidence" value="ECO:0007669"/>
    <property type="project" value="TreeGrafter"/>
</dbReference>
<dbReference type="Pfam" id="PF23556">
    <property type="entry name" value="TPR_Vps41"/>
    <property type="match status" value="1"/>
</dbReference>
<evidence type="ECO:0000256" key="9">
    <source>
        <dbReference type="SAM" id="MobiDB-lite"/>
    </source>
</evidence>
<evidence type="ECO:0000256" key="4">
    <source>
        <dbReference type="ARBA" id="ARBA00022833"/>
    </source>
</evidence>
<dbReference type="InterPro" id="IPR000547">
    <property type="entry name" value="Clathrin_H-chain/VPS_repeat"/>
</dbReference>
<comment type="subcellular location">
    <subcellularLocation>
        <location evidence="1">Lysosome</location>
    </subcellularLocation>
</comment>